<dbReference type="AlphaFoldDB" id="A0A804Q8A5"/>
<organism evidence="2 3">
    <name type="scientific">Zea mays</name>
    <name type="common">Maize</name>
    <dbReference type="NCBI Taxonomy" id="4577"/>
    <lineage>
        <taxon>Eukaryota</taxon>
        <taxon>Viridiplantae</taxon>
        <taxon>Streptophyta</taxon>
        <taxon>Embryophyta</taxon>
        <taxon>Tracheophyta</taxon>
        <taxon>Spermatophyta</taxon>
        <taxon>Magnoliopsida</taxon>
        <taxon>Liliopsida</taxon>
        <taxon>Poales</taxon>
        <taxon>Poaceae</taxon>
        <taxon>PACMAD clade</taxon>
        <taxon>Panicoideae</taxon>
        <taxon>Andropogonodae</taxon>
        <taxon>Andropogoneae</taxon>
        <taxon>Tripsacinae</taxon>
        <taxon>Zea</taxon>
    </lineage>
</organism>
<feature type="compositionally biased region" description="Polar residues" evidence="1">
    <location>
        <begin position="79"/>
        <end position="96"/>
    </location>
</feature>
<reference evidence="3" key="1">
    <citation type="submission" date="2015-12" db="EMBL/GenBank/DDBJ databases">
        <title>Update maize B73 reference genome by single molecule sequencing technologies.</title>
        <authorList>
            <consortium name="Maize Genome Sequencing Project"/>
            <person name="Ware D."/>
        </authorList>
    </citation>
    <scope>NUCLEOTIDE SEQUENCE [LARGE SCALE GENOMIC DNA]</scope>
    <source>
        <strain evidence="3">cv. B73</strain>
    </source>
</reference>
<feature type="region of interest" description="Disordered" evidence="1">
    <location>
        <begin position="55"/>
        <end position="102"/>
    </location>
</feature>
<feature type="compositionally biased region" description="Acidic residues" evidence="1">
    <location>
        <begin position="55"/>
        <end position="67"/>
    </location>
</feature>
<keyword evidence="3" id="KW-1185">Reference proteome</keyword>
<dbReference type="EnsemblPlants" id="Zm00001eb311200_T001">
    <property type="protein sequence ID" value="Zm00001eb311200_P001"/>
    <property type="gene ID" value="Zm00001eb311200"/>
</dbReference>
<feature type="compositionally biased region" description="Basic and acidic residues" evidence="1">
    <location>
        <begin position="1"/>
        <end position="12"/>
    </location>
</feature>
<feature type="region of interest" description="Disordered" evidence="1">
    <location>
        <begin position="1"/>
        <end position="28"/>
    </location>
</feature>
<feature type="compositionally biased region" description="Low complexity" evidence="1">
    <location>
        <begin position="68"/>
        <end position="78"/>
    </location>
</feature>
<sequence length="134" mass="15177">MPWRKEPSGSEKGKKRKRVDDFIESQRGAMDKFVKSNSSASMNPNNELAIVVEEEEPGIEISEEEGNVDTNNFDDNNVSGAENPNNSSEARTQPTSVDEEPVYTYDIYDPRNWDLLDNKAIDILVEKGPIREQE</sequence>
<evidence type="ECO:0000313" key="2">
    <source>
        <dbReference type="EnsemblPlants" id="Zm00001eb311200_P001"/>
    </source>
</evidence>
<reference evidence="2" key="3">
    <citation type="submission" date="2021-05" db="UniProtKB">
        <authorList>
            <consortium name="EnsemblPlants"/>
        </authorList>
    </citation>
    <scope>IDENTIFICATION</scope>
    <source>
        <strain evidence="2">cv. B73</strain>
    </source>
</reference>
<accession>A0A804Q8A5</accession>
<reference evidence="2" key="2">
    <citation type="submission" date="2019-07" db="EMBL/GenBank/DDBJ databases">
        <authorList>
            <person name="Seetharam A."/>
            <person name="Woodhouse M."/>
            <person name="Cannon E."/>
        </authorList>
    </citation>
    <scope>NUCLEOTIDE SEQUENCE [LARGE SCALE GENOMIC DNA]</scope>
    <source>
        <strain evidence="2">cv. B73</strain>
    </source>
</reference>
<protein>
    <submittedName>
        <fullName evidence="2">Uncharacterized protein</fullName>
    </submittedName>
</protein>
<evidence type="ECO:0000313" key="3">
    <source>
        <dbReference type="Proteomes" id="UP000007305"/>
    </source>
</evidence>
<dbReference type="InParanoid" id="A0A804Q8A5"/>
<dbReference type="Proteomes" id="UP000007305">
    <property type="component" value="Chromosome 7"/>
</dbReference>
<dbReference type="Gramene" id="Zm00001eb311200_T001">
    <property type="protein sequence ID" value="Zm00001eb311200_P001"/>
    <property type="gene ID" value="Zm00001eb311200"/>
</dbReference>
<evidence type="ECO:0000256" key="1">
    <source>
        <dbReference type="SAM" id="MobiDB-lite"/>
    </source>
</evidence>
<name>A0A804Q8A5_MAIZE</name>
<proteinExistence type="predicted"/>